<keyword evidence="2" id="KW-0560">Oxidoreductase</keyword>
<dbReference type="InterPro" id="IPR036291">
    <property type="entry name" value="NAD(P)-bd_dom_sf"/>
</dbReference>
<dbReference type="PANTHER" id="PTHR42901:SF1">
    <property type="entry name" value="ALCOHOL DEHYDROGENASE"/>
    <property type="match status" value="1"/>
</dbReference>
<dbReference type="EMBL" id="JBAWTH010000019">
    <property type="protein sequence ID" value="KAL2287517.1"/>
    <property type="molecule type" value="Genomic_DNA"/>
</dbReference>
<reference evidence="4 5" key="1">
    <citation type="submission" date="2024-03" db="EMBL/GenBank/DDBJ databases">
        <title>A high-quality draft genome sequence of Diaporthe vaccinii, a causative agent of upright dieback and viscid rot disease in cranberry plants.</title>
        <authorList>
            <person name="Sarrasin M."/>
            <person name="Lang B.F."/>
            <person name="Burger G."/>
        </authorList>
    </citation>
    <scope>NUCLEOTIDE SEQUENCE [LARGE SCALE GENOMIC DNA]</scope>
    <source>
        <strain evidence="4 5">IS7</strain>
    </source>
</reference>
<sequence>MADVPPFASPTKRWHTKAQPSTSPIRPELSAKGKSVIITGGGNTGIGGETARHFAQAGASRIALLGRREGPLLDNKAYIEKTYPGVEVITIPTDVTKQAEVDAAFSRFAAGSSSGKIDVLVDTAAAVGPRERVSDADGEAFLGSVQTNVSGALWVARAFVRHAAPEGAVAVAVAVNSWAAHLSVNDAFPAYCVAKIAVFRLWDTVALTNPHLSVFHTQPGVILTEMNLKVGGAKSFEGVQVDDVSLPASFNVWFASPEARFLRGRFLWCNWDVDELKAQAAEIEKGTKLNIGLVGWPFNG</sequence>
<dbReference type="InterPro" id="IPR002347">
    <property type="entry name" value="SDR_fam"/>
</dbReference>
<evidence type="ECO:0000256" key="3">
    <source>
        <dbReference type="SAM" id="MobiDB-lite"/>
    </source>
</evidence>
<evidence type="ECO:0000313" key="4">
    <source>
        <dbReference type="EMBL" id="KAL2287516.1"/>
    </source>
</evidence>
<protein>
    <recommendedName>
        <fullName evidence="6">Oxidoreductase</fullName>
    </recommendedName>
</protein>
<organism evidence="4 5">
    <name type="scientific">Diaporthe vaccinii</name>
    <dbReference type="NCBI Taxonomy" id="105482"/>
    <lineage>
        <taxon>Eukaryota</taxon>
        <taxon>Fungi</taxon>
        <taxon>Dikarya</taxon>
        <taxon>Ascomycota</taxon>
        <taxon>Pezizomycotina</taxon>
        <taxon>Sordariomycetes</taxon>
        <taxon>Sordariomycetidae</taxon>
        <taxon>Diaporthales</taxon>
        <taxon>Diaporthaceae</taxon>
        <taxon>Diaporthe</taxon>
        <taxon>Diaporthe eres species complex</taxon>
    </lineage>
</organism>
<accession>A0ABR4EZ03</accession>
<evidence type="ECO:0000313" key="5">
    <source>
        <dbReference type="Proteomes" id="UP001600888"/>
    </source>
</evidence>
<dbReference type="Gene3D" id="3.40.50.720">
    <property type="entry name" value="NAD(P)-binding Rossmann-like Domain"/>
    <property type="match status" value="1"/>
</dbReference>
<evidence type="ECO:0000256" key="1">
    <source>
        <dbReference type="ARBA" id="ARBA00006484"/>
    </source>
</evidence>
<evidence type="ECO:0008006" key="6">
    <source>
        <dbReference type="Google" id="ProtNLM"/>
    </source>
</evidence>
<dbReference type="Proteomes" id="UP001600888">
    <property type="component" value="Unassembled WGS sequence"/>
</dbReference>
<feature type="region of interest" description="Disordered" evidence="3">
    <location>
        <begin position="1"/>
        <end position="28"/>
    </location>
</feature>
<dbReference type="Pfam" id="PF00106">
    <property type="entry name" value="adh_short"/>
    <property type="match status" value="1"/>
</dbReference>
<dbReference type="EMBL" id="JBAWTH010000019">
    <property type="protein sequence ID" value="KAL2287516.1"/>
    <property type="molecule type" value="Genomic_DNA"/>
</dbReference>
<dbReference type="PANTHER" id="PTHR42901">
    <property type="entry name" value="ALCOHOL DEHYDROGENASE"/>
    <property type="match status" value="1"/>
</dbReference>
<keyword evidence="5" id="KW-1185">Reference proteome</keyword>
<evidence type="ECO:0000256" key="2">
    <source>
        <dbReference type="ARBA" id="ARBA00023002"/>
    </source>
</evidence>
<name>A0ABR4EZ03_9PEZI</name>
<comment type="caution">
    <text evidence="4">The sequence shown here is derived from an EMBL/GenBank/DDBJ whole genome shotgun (WGS) entry which is preliminary data.</text>
</comment>
<dbReference type="SUPFAM" id="SSF51735">
    <property type="entry name" value="NAD(P)-binding Rossmann-fold domains"/>
    <property type="match status" value="1"/>
</dbReference>
<dbReference type="PRINTS" id="PR00081">
    <property type="entry name" value="GDHRDH"/>
</dbReference>
<proteinExistence type="inferred from homology"/>
<comment type="similarity">
    <text evidence="1">Belongs to the short-chain dehydrogenases/reductases (SDR) family.</text>
</comment>
<gene>
    <name evidence="4" type="ORF">FJTKL_04956</name>
</gene>
<dbReference type="CDD" id="cd05233">
    <property type="entry name" value="SDR_c"/>
    <property type="match status" value="1"/>
</dbReference>